<keyword evidence="3" id="KW-1185">Reference proteome</keyword>
<feature type="compositionally biased region" description="Basic and acidic residues" evidence="1">
    <location>
        <begin position="232"/>
        <end position="243"/>
    </location>
</feature>
<dbReference type="Proteomes" id="UP000774617">
    <property type="component" value="Unassembled WGS sequence"/>
</dbReference>
<organism evidence="2 3">
    <name type="scientific">Macrophomina phaseolina</name>
    <dbReference type="NCBI Taxonomy" id="35725"/>
    <lineage>
        <taxon>Eukaryota</taxon>
        <taxon>Fungi</taxon>
        <taxon>Dikarya</taxon>
        <taxon>Ascomycota</taxon>
        <taxon>Pezizomycotina</taxon>
        <taxon>Dothideomycetes</taxon>
        <taxon>Dothideomycetes incertae sedis</taxon>
        <taxon>Botryosphaeriales</taxon>
        <taxon>Botryosphaeriaceae</taxon>
        <taxon>Macrophomina</taxon>
    </lineage>
</organism>
<feature type="compositionally biased region" description="Polar residues" evidence="1">
    <location>
        <begin position="339"/>
        <end position="353"/>
    </location>
</feature>
<name>A0ABQ8GMI0_9PEZI</name>
<sequence length="565" mass="61524">MKPENTTLVLVRIDTLTPPTPPPSCCPSSLVAADVAAPGCSPAHHDRCGNTTRPLSPPPSSPWRCQQRTLHPAHKLPRLSRMHSAPVITNPQPGMMLRGLARRWTNADQGNSNENYTIISPEIVRELAERTVCIKPDHPDDDKPPYTKEEALAIKAGKQSVHQAESKAGLFRKLRRNRSTFDGGEMNEVGEEGKDAVAKCEALTFVHALPPQQISDENSPSPPVTSATAAAADKRWHDERSSSHESAIVSSESGDEDEGGEASTRKNSHQGLLSPLHQPNIPATPTEAVPEKPRRRPSALKTFIRRHSLFRRQYSKTTISTLSRNSSNHLASHDKDSWNTEPSSNKHSSSTACPTSHEPPCSSSSSPQPDDKHPAHPPSPLSRLTFLNPFNPLDHARRAREGVSAADWCAAIAHKYPLLFTNNAAITAYLDVPGPSDKLARLIDDTPFTDPVDAEGRECVRSGLNGFYNVWLDGALRDVGASRGWRMEMDWGFMMADGGAAGAGWTGGGQRGDSVVEVRKVWGKVGDLFSRKRSGALPLPQQQQQRPSSLTEVSEVSEAAAVRVR</sequence>
<reference evidence="2 3" key="1">
    <citation type="journal article" date="2021" name="Nat. Commun.">
        <title>Genetic determinants of endophytism in the Arabidopsis root mycobiome.</title>
        <authorList>
            <person name="Mesny F."/>
            <person name="Miyauchi S."/>
            <person name="Thiergart T."/>
            <person name="Pickel B."/>
            <person name="Atanasova L."/>
            <person name="Karlsson M."/>
            <person name="Huettel B."/>
            <person name="Barry K.W."/>
            <person name="Haridas S."/>
            <person name="Chen C."/>
            <person name="Bauer D."/>
            <person name="Andreopoulos W."/>
            <person name="Pangilinan J."/>
            <person name="LaButti K."/>
            <person name="Riley R."/>
            <person name="Lipzen A."/>
            <person name="Clum A."/>
            <person name="Drula E."/>
            <person name="Henrissat B."/>
            <person name="Kohler A."/>
            <person name="Grigoriev I.V."/>
            <person name="Martin F.M."/>
            <person name="Hacquard S."/>
        </authorList>
    </citation>
    <scope>NUCLEOTIDE SEQUENCE [LARGE SCALE GENOMIC DNA]</scope>
    <source>
        <strain evidence="2 3">MPI-SDFR-AT-0080</strain>
    </source>
</reference>
<proteinExistence type="predicted"/>
<comment type="caution">
    <text evidence="2">The sequence shown here is derived from an EMBL/GenBank/DDBJ whole genome shotgun (WGS) entry which is preliminary data.</text>
</comment>
<dbReference type="EMBL" id="JAGTJR010000005">
    <property type="protein sequence ID" value="KAH7060864.1"/>
    <property type="molecule type" value="Genomic_DNA"/>
</dbReference>
<feature type="compositionally biased region" description="Basic residues" evidence="1">
    <location>
        <begin position="293"/>
        <end position="304"/>
    </location>
</feature>
<feature type="region of interest" description="Disordered" evidence="1">
    <location>
        <begin position="320"/>
        <end position="386"/>
    </location>
</feature>
<feature type="compositionally biased region" description="Low complexity" evidence="1">
    <location>
        <begin position="552"/>
        <end position="565"/>
    </location>
</feature>
<evidence type="ECO:0000256" key="1">
    <source>
        <dbReference type="SAM" id="MobiDB-lite"/>
    </source>
</evidence>
<feature type="region of interest" description="Disordered" evidence="1">
    <location>
        <begin position="210"/>
        <end position="304"/>
    </location>
</feature>
<evidence type="ECO:0000313" key="2">
    <source>
        <dbReference type="EMBL" id="KAH7060864.1"/>
    </source>
</evidence>
<evidence type="ECO:0000313" key="3">
    <source>
        <dbReference type="Proteomes" id="UP000774617"/>
    </source>
</evidence>
<accession>A0ABQ8GMI0</accession>
<feature type="compositionally biased region" description="Polar residues" evidence="1">
    <location>
        <begin position="320"/>
        <end position="330"/>
    </location>
</feature>
<protein>
    <submittedName>
        <fullName evidence="2">Uncharacterized protein</fullName>
    </submittedName>
</protein>
<feature type="region of interest" description="Disordered" evidence="1">
    <location>
        <begin position="533"/>
        <end position="565"/>
    </location>
</feature>
<feature type="compositionally biased region" description="Low complexity" evidence="1">
    <location>
        <begin position="354"/>
        <end position="368"/>
    </location>
</feature>
<gene>
    <name evidence="2" type="ORF">B0J12DRAFT_696193</name>
</gene>